<evidence type="ECO:0000256" key="6">
    <source>
        <dbReference type="ARBA" id="ARBA00022989"/>
    </source>
</evidence>
<keyword evidence="4 8" id="KW-1003">Cell membrane</keyword>
<comment type="function">
    <text evidence="8">Uptake of L-lactate across the membrane. Can also transport D-lactate and glycolate.</text>
</comment>
<feature type="transmembrane region" description="Helical" evidence="8">
    <location>
        <begin position="187"/>
        <end position="207"/>
    </location>
</feature>
<comment type="subcellular location">
    <subcellularLocation>
        <location evidence="1 8">Cell membrane</location>
        <topology evidence="1 8">Multi-pass membrane protein</topology>
    </subcellularLocation>
</comment>
<dbReference type="RefSeq" id="WP_055286511.1">
    <property type="nucleotide sequence ID" value="NZ_CYYP01000009.1"/>
</dbReference>
<evidence type="ECO:0000256" key="3">
    <source>
        <dbReference type="ARBA" id="ARBA00022448"/>
    </source>
</evidence>
<keyword evidence="6 8" id="KW-1133">Transmembrane helix</keyword>
<feature type="transmembrane region" description="Helical" evidence="8">
    <location>
        <begin position="60"/>
        <end position="83"/>
    </location>
</feature>
<dbReference type="Proteomes" id="UP000095468">
    <property type="component" value="Unassembled WGS sequence"/>
</dbReference>
<proteinExistence type="inferred from homology"/>
<feature type="transmembrane region" description="Helical" evidence="8">
    <location>
        <begin position="372"/>
        <end position="391"/>
    </location>
</feature>
<feature type="transmembrane region" description="Helical" evidence="8">
    <location>
        <begin position="348"/>
        <end position="365"/>
    </location>
</feature>
<gene>
    <name evidence="9" type="primary">lutP</name>
    <name evidence="9" type="ORF">ERS852381_01148</name>
</gene>
<evidence type="ECO:0000256" key="1">
    <source>
        <dbReference type="ARBA" id="ARBA00004651"/>
    </source>
</evidence>
<feature type="transmembrane region" description="Helical" evidence="8">
    <location>
        <begin position="248"/>
        <end position="267"/>
    </location>
</feature>
<keyword evidence="5 8" id="KW-0812">Transmembrane</keyword>
<evidence type="ECO:0000256" key="5">
    <source>
        <dbReference type="ARBA" id="ARBA00022692"/>
    </source>
</evidence>
<dbReference type="GO" id="GO:0015295">
    <property type="term" value="F:solute:proton symporter activity"/>
    <property type="evidence" value="ECO:0007669"/>
    <property type="project" value="TreeGrafter"/>
</dbReference>
<keyword evidence="7 8" id="KW-0472">Membrane</keyword>
<evidence type="ECO:0000256" key="8">
    <source>
        <dbReference type="RuleBase" id="RU365092"/>
    </source>
</evidence>
<keyword evidence="3 8" id="KW-0813">Transport</keyword>
<feature type="transmembrane region" description="Helical" evidence="8">
    <location>
        <begin position="6"/>
        <end position="23"/>
    </location>
</feature>
<reference evidence="9 10" key="1">
    <citation type="submission" date="2015-09" db="EMBL/GenBank/DDBJ databases">
        <authorList>
            <consortium name="Pathogen Informatics"/>
        </authorList>
    </citation>
    <scope>NUCLEOTIDE SEQUENCE [LARGE SCALE GENOMIC DNA]</scope>
    <source>
        <strain evidence="9 10">2789STDY5608823</strain>
    </source>
</reference>
<evidence type="ECO:0000256" key="4">
    <source>
        <dbReference type="ARBA" id="ARBA00022475"/>
    </source>
</evidence>
<sequence length="523" mass="53766">MDVAAFLLALVPIIWLVVMLLCFKWPAWKAAIGSFVLSCLLAFAWWHLSAAQIATASLEGFFLALWPIVLVIIAAVFTYNLCVRTGAMDVIGSMITSISSDRRLLALLVAWCFGGFMEGMAGFGTAVAIPAGMLAGLGFEAVPAVLICLLANGVPTPYGSIGIPTVSVADLVGLDSLHLATVQLVQLAPFFVVMPLFIVLVAGRVADDQGNAASVGERLHGVAGVALLSGVSFVGAALVVAMFVGPELAVVVGPIVSLALTAALAMRAEKSGHLDARFHMNIEAGEQLTVKSALSAWSCFILIFVLLLGTSNLVPAVHAALAPFASHVQVYCGENPGTLTFSWINTPGVWIFLAAFVGGAIQGASPRMMGEVLAATVKQMMPTVITMLSVLGCAKVMGYAGMISSISAFCIAVAGGLYPILAPWIGAVGAFVTGSGTSSGMLFGPIQSQAATALGVSDYWMVALNALGVAAGKMISPQTLAIGLAAVLVRGKDAELLGAVLPYAAGMLVLMSAIAMLGQGLPL</sequence>
<feature type="transmembrane region" description="Helical" evidence="8">
    <location>
        <begin position="496"/>
        <end position="517"/>
    </location>
</feature>
<evidence type="ECO:0000313" key="10">
    <source>
        <dbReference type="Proteomes" id="UP000095468"/>
    </source>
</evidence>
<evidence type="ECO:0000256" key="2">
    <source>
        <dbReference type="ARBA" id="ARBA00010100"/>
    </source>
</evidence>
<dbReference type="InterPro" id="IPR003804">
    <property type="entry name" value="Lactate_perm"/>
</dbReference>
<name>A0A174CUI0_9ACTN</name>
<feature type="transmembrane region" description="Helical" evidence="8">
    <location>
        <begin position="30"/>
        <end position="48"/>
    </location>
</feature>
<dbReference type="Pfam" id="PF02652">
    <property type="entry name" value="Lactate_perm"/>
    <property type="match status" value="1"/>
</dbReference>
<dbReference type="GO" id="GO:0015129">
    <property type="term" value="F:lactate transmembrane transporter activity"/>
    <property type="evidence" value="ECO:0007669"/>
    <property type="project" value="UniProtKB-UniRule"/>
</dbReference>
<evidence type="ECO:0000256" key="7">
    <source>
        <dbReference type="ARBA" id="ARBA00023136"/>
    </source>
</evidence>
<protein>
    <recommendedName>
        <fullName evidence="8">L-lactate permease</fullName>
    </recommendedName>
</protein>
<dbReference type="EMBL" id="CYYP01000009">
    <property type="protein sequence ID" value="CUO16677.1"/>
    <property type="molecule type" value="Genomic_DNA"/>
</dbReference>
<feature type="transmembrane region" description="Helical" evidence="8">
    <location>
        <begin position="219"/>
        <end position="242"/>
    </location>
</feature>
<dbReference type="PANTHER" id="PTHR30003">
    <property type="entry name" value="L-LACTATE PERMEASE"/>
    <property type="match status" value="1"/>
</dbReference>
<dbReference type="PANTHER" id="PTHR30003:SF0">
    <property type="entry name" value="GLYCOLATE PERMEASE GLCA-RELATED"/>
    <property type="match status" value="1"/>
</dbReference>
<evidence type="ECO:0000313" key="9">
    <source>
        <dbReference type="EMBL" id="CUO16677.1"/>
    </source>
</evidence>
<feature type="transmembrane region" description="Helical" evidence="8">
    <location>
        <begin position="466"/>
        <end position="489"/>
    </location>
</feature>
<accession>A0A174CUI0</accession>
<dbReference type="GO" id="GO:0005886">
    <property type="term" value="C:plasma membrane"/>
    <property type="evidence" value="ECO:0007669"/>
    <property type="project" value="UniProtKB-SubCell"/>
</dbReference>
<feature type="transmembrane region" description="Helical" evidence="8">
    <location>
        <begin position="104"/>
        <end position="129"/>
    </location>
</feature>
<comment type="similarity">
    <text evidence="2 8">Belongs to the lactate permease family.</text>
</comment>
<organism evidence="9 10">
    <name type="scientific">Collinsella aerofaciens</name>
    <dbReference type="NCBI Taxonomy" id="74426"/>
    <lineage>
        <taxon>Bacteria</taxon>
        <taxon>Bacillati</taxon>
        <taxon>Actinomycetota</taxon>
        <taxon>Coriobacteriia</taxon>
        <taxon>Coriobacteriales</taxon>
        <taxon>Coriobacteriaceae</taxon>
        <taxon>Collinsella</taxon>
    </lineage>
</organism>
<dbReference type="AlphaFoldDB" id="A0A174CUI0"/>